<name>A0A0G4IF42_9ALVE</name>
<feature type="binding site" evidence="2">
    <location>
        <position position="38"/>
    </location>
    <ligand>
        <name>Mg(2+)</name>
        <dbReference type="ChEBI" id="CHEBI:18420"/>
    </ligand>
</feature>
<dbReference type="PANTHER" id="PTHR20889:SF12">
    <property type="entry name" value="LP01149P"/>
    <property type="match status" value="1"/>
</dbReference>
<feature type="active site" description="Nucleophile" evidence="1">
    <location>
        <position position="38"/>
    </location>
</feature>
<accession>A0A0G4IF42</accession>
<sequence length="337" mass="36824">MVRGESTQQGSSESAVSSSSSAPSAGNSAAGIRVAFLDFDWTLVECDSVTALLKAFAPSIYDEFIRCISEEPFTDLTDRLLRKLLSAGVTLEDMRKVLCSLPVAESLEEFLSLLKAHGFRVHVVSHSNRFLIDTILNRHGLEPFFSSIESDPAVWEDEKNALRLFRFSGETSGSVCSPHSCRLCPENMCKGDVVEGVLREATSARHSEGHQNENGASSSAVSVCPSEVECVILAGAGRNDACAVGRLSQALGDKFVCCPRTDFGLDRFLRGEGSSLLRQLLEERRSSLVMWRYLGDLSDTLQPLCQKGKRAVGQMRNLIKRQPATISEEEAEDLALL</sequence>
<keyword evidence="2" id="KW-0479">Metal-binding</keyword>
<dbReference type="VEuPathDB" id="CryptoDB:Cvel_2459"/>
<dbReference type="SUPFAM" id="SSF56784">
    <property type="entry name" value="HAD-like"/>
    <property type="match status" value="1"/>
</dbReference>
<feature type="compositionally biased region" description="Low complexity" evidence="3">
    <location>
        <begin position="10"/>
        <end position="25"/>
    </location>
</feature>
<dbReference type="EMBL" id="CDMZ01005920">
    <property type="protein sequence ID" value="CEM55889.1"/>
    <property type="molecule type" value="Genomic_DNA"/>
</dbReference>
<dbReference type="InterPro" id="IPR016965">
    <property type="entry name" value="Pase_PHOSPHO-typ"/>
</dbReference>
<keyword evidence="2" id="KW-0460">Magnesium</keyword>
<proteinExistence type="predicted"/>
<evidence type="ECO:0000313" key="4">
    <source>
        <dbReference type="EMBL" id="CEM55889.1"/>
    </source>
</evidence>
<dbReference type="NCBIfam" id="TIGR01488">
    <property type="entry name" value="HAD-SF-IB"/>
    <property type="match status" value="1"/>
</dbReference>
<comment type="cofactor">
    <cofactor evidence="2">
        <name>Mg(2+)</name>
        <dbReference type="ChEBI" id="CHEBI:18420"/>
    </cofactor>
</comment>
<organism evidence="4">
    <name type="scientific">Chromera velia CCMP2878</name>
    <dbReference type="NCBI Taxonomy" id="1169474"/>
    <lineage>
        <taxon>Eukaryota</taxon>
        <taxon>Sar</taxon>
        <taxon>Alveolata</taxon>
        <taxon>Colpodellida</taxon>
        <taxon>Chromeraceae</taxon>
        <taxon>Chromera</taxon>
    </lineage>
</organism>
<dbReference type="Pfam" id="PF06888">
    <property type="entry name" value="Put_Phosphatase"/>
    <property type="match status" value="1"/>
</dbReference>
<dbReference type="GO" id="GO:0016791">
    <property type="term" value="F:phosphatase activity"/>
    <property type="evidence" value="ECO:0007669"/>
    <property type="project" value="InterPro"/>
</dbReference>
<protein>
    <submittedName>
        <fullName evidence="4">Uncharacterized protein</fullName>
    </submittedName>
</protein>
<reference evidence="4" key="1">
    <citation type="submission" date="2014-11" db="EMBL/GenBank/DDBJ databases">
        <authorList>
            <person name="Otto D Thomas"/>
            <person name="Naeem Raeece"/>
        </authorList>
    </citation>
    <scope>NUCLEOTIDE SEQUENCE</scope>
</reference>
<feature type="binding site" evidence="2">
    <location>
        <position position="40"/>
    </location>
    <ligand>
        <name>Mg(2+)</name>
        <dbReference type="ChEBI" id="CHEBI:18420"/>
    </ligand>
</feature>
<evidence type="ECO:0000256" key="1">
    <source>
        <dbReference type="PIRSR" id="PIRSR031051-1"/>
    </source>
</evidence>
<evidence type="ECO:0000256" key="3">
    <source>
        <dbReference type="SAM" id="MobiDB-lite"/>
    </source>
</evidence>
<dbReference type="AlphaFoldDB" id="A0A0G4IF42"/>
<dbReference type="PIRSF" id="PIRSF031051">
    <property type="entry name" value="PyrdxlP_Pase_PHOSPHO2"/>
    <property type="match status" value="1"/>
</dbReference>
<feature type="region of interest" description="Disordered" evidence="3">
    <location>
        <begin position="1"/>
        <end position="25"/>
    </location>
</feature>
<gene>
    <name evidence="4" type="ORF">Cvel_2459</name>
</gene>
<dbReference type="InterPro" id="IPR023214">
    <property type="entry name" value="HAD_sf"/>
</dbReference>
<dbReference type="Gene3D" id="3.40.50.1000">
    <property type="entry name" value="HAD superfamily/HAD-like"/>
    <property type="match status" value="1"/>
</dbReference>
<evidence type="ECO:0000256" key="2">
    <source>
        <dbReference type="PIRSR" id="PIRSR031051-3"/>
    </source>
</evidence>
<dbReference type="PANTHER" id="PTHR20889">
    <property type="entry name" value="PHOSPHATASE, ORPHAN 1, 2"/>
    <property type="match status" value="1"/>
</dbReference>
<dbReference type="InterPro" id="IPR036412">
    <property type="entry name" value="HAD-like_sf"/>
</dbReference>
<dbReference type="GO" id="GO:0046872">
    <property type="term" value="F:metal ion binding"/>
    <property type="evidence" value="ECO:0007669"/>
    <property type="project" value="UniProtKB-KW"/>
</dbReference>
<feature type="active site" description="Proton donor" evidence="1">
    <location>
        <position position="40"/>
    </location>
</feature>